<protein>
    <submittedName>
        <fullName evidence="1">Uncharacterized protein</fullName>
    </submittedName>
</protein>
<reference evidence="1" key="1">
    <citation type="submission" date="2016-08" db="EMBL/GenBank/DDBJ databases">
        <authorList>
            <person name="Ngugi D.K."/>
            <person name="Miyake S."/>
            <person name="Stingl U."/>
        </authorList>
    </citation>
    <scope>NUCLEOTIDE SEQUENCE</scope>
    <source>
        <strain evidence="1">SCG-B11WGA-EpuloA1</strain>
    </source>
</reference>
<evidence type="ECO:0000313" key="2">
    <source>
        <dbReference type="Proteomes" id="UP000188605"/>
    </source>
</evidence>
<sequence>MKDKEQLFKEITEIFIQANEENERDGLSLEENSNLHTTDYEIEIIKLEFKRALQLYVYATISNQLNLTIIKNINFSLDKLEKDYDMSVISMEISVFDLDLIVKTTDKLAPKKVIILNPFSTDLEIVRFHIKLQEQFLRMA</sequence>
<name>A0ACC8X7T6_9FIRM</name>
<evidence type="ECO:0000313" key="1">
    <source>
        <dbReference type="EMBL" id="ONI37907.1"/>
    </source>
</evidence>
<gene>
    <name evidence="1" type="ORF">AN396_12180</name>
</gene>
<proteinExistence type="predicted"/>
<dbReference type="EMBL" id="LJDB01000102">
    <property type="protein sequence ID" value="ONI37907.1"/>
    <property type="molecule type" value="Genomic_DNA"/>
</dbReference>
<keyword evidence="2" id="KW-1185">Reference proteome</keyword>
<organism evidence="1 2">
    <name type="scientific">Candidatus Epulonipiscium fishelsonii</name>
    <dbReference type="NCBI Taxonomy" id="77094"/>
    <lineage>
        <taxon>Bacteria</taxon>
        <taxon>Bacillati</taxon>
        <taxon>Bacillota</taxon>
        <taxon>Clostridia</taxon>
        <taxon>Lachnospirales</taxon>
        <taxon>Lachnospiraceae</taxon>
        <taxon>Candidatus Epulonipiscium</taxon>
    </lineage>
</organism>
<comment type="caution">
    <text evidence="1">The sequence shown here is derived from an EMBL/GenBank/DDBJ whole genome shotgun (WGS) entry which is preliminary data.</text>
</comment>
<dbReference type="Proteomes" id="UP000188605">
    <property type="component" value="Unassembled WGS sequence"/>
</dbReference>
<accession>A0ACC8X7T6</accession>